<dbReference type="Gene3D" id="3.80.10.10">
    <property type="entry name" value="Ribonuclease Inhibitor"/>
    <property type="match status" value="1"/>
</dbReference>
<accession>A0A146KT20</accession>
<dbReference type="SUPFAM" id="SSF52047">
    <property type="entry name" value="RNI-like"/>
    <property type="match status" value="1"/>
</dbReference>
<evidence type="ECO:0000313" key="1">
    <source>
        <dbReference type="EMBL" id="JAP99643.1"/>
    </source>
</evidence>
<reference evidence="1" key="1">
    <citation type="journal article" date="2016" name="Gigascience">
        <title>De novo construction of an expanded transcriptome assembly for the western tarnished plant bug, Lygus hesperus.</title>
        <authorList>
            <person name="Tassone E.E."/>
            <person name="Geib S.M."/>
            <person name="Hall B."/>
            <person name="Fabrick J.A."/>
            <person name="Brent C.S."/>
            <person name="Hull J.J."/>
        </authorList>
    </citation>
    <scope>NUCLEOTIDE SEQUENCE</scope>
</reference>
<sequence>FTVTSYHLHPELQLAPVFFNRISMLFNTCKRLASLQIPKRTFFGALNAIFNSVSPSRIKLVGPDRACAEWLMRNGAHIRWVGQEDFVTHYDNLPLDPEDESVYHIEEIFAKDSSISHHGFPYLRGCTQISRVALIHCTYVNDRCLDSLAYIKDSLHNLDIRSCNELTQNGLLKLGGLGLENLKCLRIGSSSKLKQEDLLEVFQSLQQSLPFCRVELVD</sequence>
<gene>
    <name evidence="1" type="primary">ATP5S_0</name>
    <name evidence="1" type="ORF">g.50541</name>
</gene>
<dbReference type="AlphaFoldDB" id="A0A146KT20"/>
<dbReference type="EMBL" id="GDHC01018985">
    <property type="protein sequence ID" value="JAP99643.1"/>
    <property type="molecule type" value="Transcribed_RNA"/>
</dbReference>
<protein>
    <submittedName>
        <fullName evidence="1">ATP synthase subunit s, mitochondrial</fullName>
    </submittedName>
</protein>
<proteinExistence type="predicted"/>
<organism evidence="1">
    <name type="scientific">Lygus hesperus</name>
    <name type="common">Western plant bug</name>
    <dbReference type="NCBI Taxonomy" id="30085"/>
    <lineage>
        <taxon>Eukaryota</taxon>
        <taxon>Metazoa</taxon>
        <taxon>Ecdysozoa</taxon>
        <taxon>Arthropoda</taxon>
        <taxon>Hexapoda</taxon>
        <taxon>Insecta</taxon>
        <taxon>Pterygota</taxon>
        <taxon>Neoptera</taxon>
        <taxon>Paraneoptera</taxon>
        <taxon>Hemiptera</taxon>
        <taxon>Heteroptera</taxon>
        <taxon>Panheteroptera</taxon>
        <taxon>Cimicomorpha</taxon>
        <taxon>Miridae</taxon>
        <taxon>Mirini</taxon>
        <taxon>Lygus</taxon>
    </lineage>
</organism>
<dbReference type="InterPro" id="IPR032675">
    <property type="entry name" value="LRR_dom_sf"/>
</dbReference>
<feature type="non-terminal residue" evidence="1">
    <location>
        <position position="1"/>
    </location>
</feature>
<name>A0A146KT20_LYGHE</name>